<reference evidence="18 19" key="1">
    <citation type="journal article" date="2020" name="Cell">
        <title>Large-Scale Comparative Analyses of Tick Genomes Elucidate Their Genetic Diversity and Vector Capacities.</title>
        <authorList>
            <consortium name="Tick Genome and Microbiome Consortium (TIGMIC)"/>
            <person name="Jia N."/>
            <person name="Wang J."/>
            <person name="Shi W."/>
            <person name="Du L."/>
            <person name="Sun Y."/>
            <person name="Zhan W."/>
            <person name="Jiang J.F."/>
            <person name="Wang Q."/>
            <person name="Zhang B."/>
            <person name="Ji P."/>
            <person name="Bell-Sakyi L."/>
            <person name="Cui X.M."/>
            <person name="Yuan T.T."/>
            <person name="Jiang B.G."/>
            <person name="Yang W.F."/>
            <person name="Lam T.T."/>
            <person name="Chang Q.C."/>
            <person name="Ding S.J."/>
            <person name="Wang X.J."/>
            <person name="Zhu J.G."/>
            <person name="Ruan X.D."/>
            <person name="Zhao L."/>
            <person name="Wei J.T."/>
            <person name="Ye R.Z."/>
            <person name="Que T.C."/>
            <person name="Du C.H."/>
            <person name="Zhou Y.H."/>
            <person name="Cheng J.X."/>
            <person name="Dai P.F."/>
            <person name="Guo W.B."/>
            <person name="Han X.H."/>
            <person name="Huang E.J."/>
            <person name="Li L.F."/>
            <person name="Wei W."/>
            <person name="Gao Y.C."/>
            <person name="Liu J.Z."/>
            <person name="Shao H.Z."/>
            <person name="Wang X."/>
            <person name="Wang C.C."/>
            <person name="Yang T.C."/>
            <person name="Huo Q.B."/>
            <person name="Li W."/>
            <person name="Chen H.Y."/>
            <person name="Chen S.E."/>
            <person name="Zhou L.G."/>
            <person name="Ni X.B."/>
            <person name="Tian J.H."/>
            <person name="Sheng Y."/>
            <person name="Liu T."/>
            <person name="Pan Y.S."/>
            <person name="Xia L.Y."/>
            <person name="Li J."/>
            <person name="Zhao F."/>
            <person name="Cao W.C."/>
        </authorList>
    </citation>
    <scope>NUCLEOTIDE SEQUENCE [LARGE SCALE GENOMIC DNA]</scope>
    <source>
        <strain evidence="18">HaeL-2018</strain>
    </source>
</reference>
<evidence type="ECO:0000256" key="14">
    <source>
        <dbReference type="ARBA" id="ARBA00023315"/>
    </source>
</evidence>
<dbReference type="GO" id="GO:0005739">
    <property type="term" value="C:mitochondrion"/>
    <property type="evidence" value="ECO:0007669"/>
    <property type="project" value="TreeGrafter"/>
</dbReference>
<evidence type="ECO:0000256" key="11">
    <source>
        <dbReference type="ARBA" id="ARBA00023098"/>
    </source>
</evidence>
<dbReference type="InterPro" id="IPR018201">
    <property type="entry name" value="Ketoacyl_synth_AS"/>
</dbReference>
<feature type="transmembrane region" description="Helical" evidence="16">
    <location>
        <begin position="228"/>
        <end position="249"/>
    </location>
</feature>
<dbReference type="Pfam" id="PF02801">
    <property type="entry name" value="Ketoacyl-synt_C"/>
    <property type="match status" value="1"/>
</dbReference>
<evidence type="ECO:0000313" key="18">
    <source>
        <dbReference type="EMBL" id="KAH9380878.1"/>
    </source>
</evidence>
<sequence>MSATNGKTVPVTTTAARKTEDRVILCCLGLGLFSTAAQFSICTTGVMVVFLFYGYVQELIFRLDGFRAYGFYLTLIQFSLCSVFAFVERKMRRQSGRTAPLRTHVLLSVLTVGTVGFSNASLGYLNYPTQVIFKCCKLIPVLVGGVLIQGKQYNRLDFAAAVLMSFGLAAFILTDSKVSPSFSVTGNVTVCTAGVVLIATALLFDAVVGNVQEKAMAIYHTPNSEIMLFSYSIGALLLAVLLAGTQQLLPAVRFCAQHPWETYGYGSVFALLGYLGVQMVLTLISISDAFVAVVITTCRKAVSIILSFMLFAKPFAFQEQFFHAGMSSNNLLQHAFRQPLDSRFCRQLSRPVCELRRCATRSSDKPRRVVVTGLGLVTPLGADTKTSWSRLVQAHSGIVRLGEKFAGIPAKVAGRVPTDASQNPSPFDVHKFVPKSDLRVMTMATVYALAATEEALKDAQWHPTSDLDCKSTGVAIGMGMSDLEYIVDSGMTFREKGYSKLSPFFVPHILTNMASGHVSIRHKLQGPNHSVATACTTGLHAIGDSFGFIQRGYADVMVCGGTEASVSPLSVAAFARMRALSTAEDPAKASRPFDKNRDGFVLAEGCGILVLEELQHAVARGANIHAEILGYGLSGDATHITASATDGNGAFESMQSALRSARIGVRDVTYVNAHATSTPIGDAAEAAAIHRLFGAGSRGVAVSATKGATGHLLSAAGAMESAFVVLAVRDAVIPPTVNLEQPNVGVDLDLVALQSRPWEATEAARRIAVKNSFGFGGTNASLVIAEYKG</sequence>
<feature type="transmembrane region" description="Helical" evidence="16">
    <location>
        <begin position="186"/>
        <end position="208"/>
    </location>
</feature>
<dbReference type="InterPro" id="IPR016039">
    <property type="entry name" value="Thiolase-like"/>
</dbReference>
<dbReference type="VEuPathDB" id="VectorBase:HLOH_043452"/>
<dbReference type="GO" id="GO:0055085">
    <property type="term" value="P:transmembrane transport"/>
    <property type="evidence" value="ECO:0007669"/>
    <property type="project" value="InterPro"/>
</dbReference>
<name>A0A9J6GQR0_HAELO</name>
<evidence type="ECO:0000256" key="6">
    <source>
        <dbReference type="ARBA" id="ARBA00022516"/>
    </source>
</evidence>
<keyword evidence="12 16" id="KW-0472">Membrane</keyword>
<dbReference type="AlphaFoldDB" id="A0A9J6GQR0"/>
<keyword evidence="5" id="KW-0813">Transport</keyword>
<feature type="transmembrane region" description="Helical" evidence="16">
    <location>
        <begin position="156"/>
        <end position="174"/>
    </location>
</feature>
<dbReference type="EMBL" id="JABSTR010000011">
    <property type="protein sequence ID" value="KAH9380878.1"/>
    <property type="molecule type" value="Genomic_DNA"/>
</dbReference>
<keyword evidence="7 15" id="KW-0808">Transferase</keyword>
<dbReference type="PROSITE" id="PS52004">
    <property type="entry name" value="KS3_2"/>
    <property type="match status" value="1"/>
</dbReference>
<comment type="subcellular location">
    <subcellularLocation>
        <location evidence="1">Membrane</location>
        <topology evidence="1">Multi-pass membrane protein</topology>
    </subcellularLocation>
</comment>
<comment type="similarity">
    <text evidence="3">Belongs to the nucleotide-sugar transporter family. SLC35B subfamily.</text>
</comment>
<keyword evidence="19" id="KW-1185">Reference proteome</keyword>
<keyword evidence="8 16" id="KW-0812">Transmembrane</keyword>
<evidence type="ECO:0000256" key="7">
    <source>
        <dbReference type="ARBA" id="ARBA00022679"/>
    </source>
</evidence>
<dbReference type="InterPro" id="IPR020841">
    <property type="entry name" value="PKS_Beta-ketoAc_synthase_dom"/>
</dbReference>
<feature type="transmembrane region" description="Helical" evidence="16">
    <location>
        <begin position="68"/>
        <end position="87"/>
    </location>
</feature>
<dbReference type="InterPro" id="IPR014031">
    <property type="entry name" value="Ketoacyl_synth_C"/>
</dbReference>
<dbReference type="PROSITE" id="PS00606">
    <property type="entry name" value="KS3_1"/>
    <property type="match status" value="1"/>
</dbReference>
<evidence type="ECO:0000313" key="19">
    <source>
        <dbReference type="Proteomes" id="UP000821853"/>
    </source>
</evidence>
<feature type="transmembrane region" description="Helical" evidence="16">
    <location>
        <begin position="269"/>
        <end position="294"/>
    </location>
</feature>
<comment type="caution">
    <text evidence="18">The sequence shown here is derived from an EMBL/GenBank/DDBJ whole genome shotgun (WGS) entry which is preliminary data.</text>
</comment>
<proteinExistence type="inferred from homology"/>
<keyword evidence="11" id="KW-0443">Lipid metabolism</keyword>
<dbReference type="GO" id="GO:0006633">
    <property type="term" value="P:fatty acid biosynthetic process"/>
    <property type="evidence" value="ECO:0007669"/>
    <property type="project" value="UniProtKB-KW"/>
</dbReference>
<feature type="transmembrane region" description="Helical" evidence="16">
    <location>
        <begin position="131"/>
        <end position="149"/>
    </location>
</feature>
<evidence type="ECO:0000256" key="4">
    <source>
        <dbReference type="ARBA" id="ARBA00013191"/>
    </source>
</evidence>
<evidence type="ECO:0000256" key="10">
    <source>
        <dbReference type="ARBA" id="ARBA00022989"/>
    </source>
</evidence>
<dbReference type="FunFam" id="3.40.47.10:FF:000009">
    <property type="entry name" value="3-oxoacyl-[acyl-carrier-protein] synthase 2"/>
    <property type="match status" value="1"/>
</dbReference>
<organism evidence="18 19">
    <name type="scientific">Haemaphysalis longicornis</name>
    <name type="common">Bush tick</name>
    <dbReference type="NCBI Taxonomy" id="44386"/>
    <lineage>
        <taxon>Eukaryota</taxon>
        <taxon>Metazoa</taxon>
        <taxon>Ecdysozoa</taxon>
        <taxon>Arthropoda</taxon>
        <taxon>Chelicerata</taxon>
        <taxon>Arachnida</taxon>
        <taxon>Acari</taxon>
        <taxon>Parasitiformes</taxon>
        <taxon>Ixodida</taxon>
        <taxon>Ixodoidea</taxon>
        <taxon>Ixodidae</taxon>
        <taxon>Haemaphysalinae</taxon>
        <taxon>Haemaphysalis</taxon>
    </lineage>
</organism>
<dbReference type="InterPro" id="IPR014030">
    <property type="entry name" value="Ketoacyl_synth_N"/>
</dbReference>
<dbReference type="InterPro" id="IPR017568">
    <property type="entry name" value="3-oxoacyl-ACP_synth-2"/>
</dbReference>
<feature type="transmembrane region" description="Helical" evidence="16">
    <location>
        <begin position="99"/>
        <end position="125"/>
    </location>
</feature>
<dbReference type="SMART" id="SM00825">
    <property type="entry name" value="PKS_KS"/>
    <property type="match status" value="1"/>
</dbReference>
<evidence type="ECO:0000256" key="3">
    <source>
        <dbReference type="ARBA" id="ARBA00010694"/>
    </source>
</evidence>
<feature type="transmembrane region" description="Helical" evidence="16">
    <location>
        <begin position="23"/>
        <end position="56"/>
    </location>
</feature>
<evidence type="ECO:0000256" key="5">
    <source>
        <dbReference type="ARBA" id="ARBA00022448"/>
    </source>
</evidence>
<dbReference type="Pfam" id="PF00109">
    <property type="entry name" value="ketoacyl-synt"/>
    <property type="match status" value="1"/>
</dbReference>
<evidence type="ECO:0000256" key="15">
    <source>
        <dbReference type="RuleBase" id="RU003694"/>
    </source>
</evidence>
<dbReference type="Pfam" id="PF08449">
    <property type="entry name" value="UAA"/>
    <property type="match status" value="1"/>
</dbReference>
<keyword evidence="9" id="KW-0276">Fatty acid metabolism</keyword>
<dbReference type="Proteomes" id="UP000821853">
    <property type="component" value="Chromosome 9"/>
</dbReference>
<accession>A0A9J6GQR0</accession>
<feature type="transmembrane region" description="Helical" evidence="16">
    <location>
        <begin position="301"/>
        <end position="317"/>
    </location>
</feature>
<dbReference type="SUPFAM" id="SSF53901">
    <property type="entry name" value="Thiolase-like"/>
    <property type="match status" value="2"/>
</dbReference>
<dbReference type="InterPro" id="IPR000794">
    <property type="entry name" value="Beta-ketoacyl_synthase"/>
</dbReference>
<dbReference type="OrthoDB" id="5334845at2759"/>
<keyword evidence="10 16" id="KW-1133">Transmembrane helix</keyword>
<dbReference type="NCBIfam" id="NF005589">
    <property type="entry name" value="PRK07314.1"/>
    <property type="match status" value="1"/>
</dbReference>
<evidence type="ECO:0000256" key="2">
    <source>
        <dbReference type="ARBA" id="ARBA00008467"/>
    </source>
</evidence>
<evidence type="ECO:0000256" key="9">
    <source>
        <dbReference type="ARBA" id="ARBA00022832"/>
    </source>
</evidence>
<evidence type="ECO:0000259" key="17">
    <source>
        <dbReference type="PROSITE" id="PS52004"/>
    </source>
</evidence>
<feature type="domain" description="Ketosynthase family 3 (KS3)" evidence="17">
    <location>
        <begin position="366"/>
        <end position="786"/>
    </location>
</feature>
<dbReference type="EC" id="2.3.1.41" evidence="4"/>
<keyword evidence="13" id="KW-0275">Fatty acid biosynthesis</keyword>
<dbReference type="GO" id="GO:0012505">
    <property type="term" value="C:endomembrane system"/>
    <property type="evidence" value="ECO:0007669"/>
    <property type="project" value="UniProtKB-ARBA"/>
</dbReference>
<protein>
    <recommendedName>
        <fullName evidence="4">beta-ketoacyl-[acyl-carrier-protein] synthase I</fullName>
        <ecNumber evidence="4">2.3.1.41</ecNumber>
    </recommendedName>
</protein>
<dbReference type="GO" id="GO:0004315">
    <property type="term" value="F:3-oxoacyl-[acyl-carrier-protein] synthase activity"/>
    <property type="evidence" value="ECO:0007669"/>
    <property type="project" value="UniProtKB-EC"/>
</dbReference>
<keyword evidence="6" id="KW-0444">Lipid biosynthesis</keyword>
<dbReference type="PANTHER" id="PTHR11712:SF336">
    <property type="entry name" value="3-OXOACYL-[ACYL-CARRIER-PROTEIN] SYNTHASE, MITOCHONDRIAL"/>
    <property type="match status" value="1"/>
</dbReference>
<dbReference type="Gene3D" id="3.40.47.10">
    <property type="match status" value="2"/>
</dbReference>
<dbReference type="GO" id="GO:0016020">
    <property type="term" value="C:membrane"/>
    <property type="evidence" value="ECO:0007669"/>
    <property type="project" value="UniProtKB-SubCell"/>
</dbReference>
<evidence type="ECO:0000256" key="16">
    <source>
        <dbReference type="SAM" id="Phobius"/>
    </source>
</evidence>
<evidence type="ECO:0000256" key="12">
    <source>
        <dbReference type="ARBA" id="ARBA00023136"/>
    </source>
</evidence>
<evidence type="ECO:0000256" key="13">
    <source>
        <dbReference type="ARBA" id="ARBA00023160"/>
    </source>
</evidence>
<evidence type="ECO:0000256" key="1">
    <source>
        <dbReference type="ARBA" id="ARBA00004141"/>
    </source>
</evidence>
<gene>
    <name evidence="18" type="ORF">HPB48_012500</name>
</gene>
<dbReference type="NCBIfam" id="TIGR03150">
    <property type="entry name" value="fabF"/>
    <property type="match status" value="1"/>
</dbReference>
<dbReference type="InterPro" id="IPR013657">
    <property type="entry name" value="SCL35B1-4/HUT1"/>
</dbReference>
<dbReference type="PANTHER" id="PTHR11712">
    <property type="entry name" value="POLYKETIDE SYNTHASE-RELATED"/>
    <property type="match status" value="1"/>
</dbReference>
<comment type="similarity">
    <text evidence="2 15">Belongs to the thiolase-like superfamily. Beta-ketoacyl-ACP synthases family.</text>
</comment>
<evidence type="ECO:0000256" key="8">
    <source>
        <dbReference type="ARBA" id="ARBA00022692"/>
    </source>
</evidence>
<keyword evidence="14" id="KW-0012">Acyltransferase</keyword>
<dbReference type="CDD" id="cd00834">
    <property type="entry name" value="KAS_I_II"/>
    <property type="match status" value="1"/>
</dbReference>